<feature type="domain" description="TANGO6 HEAT repeat" evidence="3">
    <location>
        <begin position="243"/>
        <end position="440"/>
    </location>
</feature>
<dbReference type="Pfam" id="PF25267">
    <property type="entry name" value="TANGO6_N"/>
    <property type="match status" value="1"/>
</dbReference>
<protein>
    <submittedName>
        <fullName evidence="5">(diamondback moth) hypothetical protein</fullName>
    </submittedName>
</protein>
<gene>
    <name evidence="5" type="ORF">PLXY2_LOCUS1932</name>
</gene>
<dbReference type="AlphaFoldDB" id="A0A8S4DFH9"/>
<evidence type="ECO:0000313" key="5">
    <source>
        <dbReference type="EMBL" id="CAG9098545.1"/>
    </source>
</evidence>
<dbReference type="InterPro" id="IPR057347">
    <property type="entry name" value="TANGO6_N"/>
</dbReference>
<evidence type="ECO:0000313" key="6">
    <source>
        <dbReference type="Proteomes" id="UP000653454"/>
    </source>
</evidence>
<accession>A0A8S4DFH9</accession>
<dbReference type="EMBL" id="CAJHNJ030000005">
    <property type="protein sequence ID" value="CAG9098545.1"/>
    <property type="molecule type" value="Genomic_DNA"/>
</dbReference>
<dbReference type="InterPro" id="IPR011989">
    <property type="entry name" value="ARM-like"/>
</dbReference>
<dbReference type="SUPFAM" id="SSF48371">
    <property type="entry name" value="ARM repeat"/>
    <property type="match status" value="1"/>
</dbReference>
<dbReference type="Proteomes" id="UP000653454">
    <property type="component" value="Unassembled WGS sequence"/>
</dbReference>
<name>A0A8S4DFH9_PLUXY</name>
<evidence type="ECO:0000259" key="3">
    <source>
        <dbReference type="Pfam" id="PF23565"/>
    </source>
</evidence>
<feature type="domain" description="TANGO6 N-terminal" evidence="4">
    <location>
        <begin position="74"/>
        <end position="226"/>
    </location>
</feature>
<dbReference type="InterPro" id="IPR039600">
    <property type="entry name" value="TANGO6/Rtp1"/>
</dbReference>
<comment type="similarity">
    <text evidence="1">Belongs to the Tango6 family.</text>
</comment>
<feature type="domain" description="RNA polymerase II assembly factor Rtp1 C-terminal" evidence="2">
    <location>
        <begin position="641"/>
        <end position="760"/>
    </location>
</feature>
<evidence type="ECO:0000259" key="2">
    <source>
        <dbReference type="Pfam" id="PF10363"/>
    </source>
</evidence>
<dbReference type="InterPro" id="IPR019451">
    <property type="entry name" value="Rtp1_C1"/>
</dbReference>
<dbReference type="PANTHER" id="PTHR20959:SF1">
    <property type="entry name" value="TRANSPORT AND GOLGI ORGANIZATION PROTEIN 6 HOMOLOG"/>
    <property type="match status" value="1"/>
</dbReference>
<keyword evidence="6" id="KW-1185">Reference proteome</keyword>
<organism evidence="5 6">
    <name type="scientific">Plutella xylostella</name>
    <name type="common">Diamondback moth</name>
    <name type="synonym">Plutella maculipennis</name>
    <dbReference type="NCBI Taxonomy" id="51655"/>
    <lineage>
        <taxon>Eukaryota</taxon>
        <taxon>Metazoa</taxon>
        <taxon>Ecdysozoa</taxon>
        <taxon>Arthropoda</taxon>
        <taxon>Hexapoda</taxon>
        <taxon>Insecta</taxon>
        <taxon>Pterygota</taxon>
        <taxon>Neoptera</taxon>
        <taxon>Endopterygota</taxon>
        <taxon>Lepidoptera</taxon>
        <taxon>Glossata</taxon>
        <taxon>Ditrysia</taxon>
        <taxon>Yponomeutoidea</taxon>
        <taxon>Plutellidae</taxon>
        <taxon>Plutella</taxon>
    </lineage>
</organism>
<sequence>MNENDTKEIFARLETLTSEDGHNELGALLKQLSLYHNGQCESPEGNKRKDFLDKIIKEIDNLASRITDDHTILVSVKNQKVLRTCFQLITSIGIAPCLIPGVGISLSKRCISAIFLPPATLSDEDKYELLVGCTDFFTRSYKIPVLKNIILTLHLSDYLASLIQLSFAPLKKPGIYENYTMSQERYAQLSVDRQKFVQTYNYLVTNCFQPILMKELLILQSVTNPSPPAFVKRIVSKEMNNRLLSPGGLLSLIRCFIESYNIDMGYEWKKIDMICKIVSCKHGSGSENDYLHNICSQLTQILCLNNTHYLTTAVACALSLSERYPQSAAVKQLMDEVFQAFDYNHLISKSDLPGTIILSSQEIEHNVNILHACMGTMKLNWPIELIMSKLYILFQLGVNATRSQELKIKIKHIILKCLSVCTKEQVLEQTKLFLFGLENNQKEKLLIEEFDAGLIIKYVKDVIEYPRNEALIYYLELFNSSTDNCFIESAFEAALNILVDISKKRGTRCNDDLLTLEDNPEIFDHSDQQYAIILQLLTEISASPKVMASLKKDVSPVMGFVEYFLVHNKASGNEECITIALVLLNTFLTATNSAKEFEKKITNLLPVLQKMSQDTSNLNHILCKEALSYMSSELPAKNTAFERAVSDVFDGLLPVRAHGIIELTRLIESRDPEALSKKHYIFCIFQDQLKDPDSYIYLSAINGISALGSHCTEDVLHVLCKEFLQVTSPQNGPESEDKVAELRMKVGDIVVKVTKRLGEMAVVHKALLLNTMLCACRDDDPLVRTSALSNLAEIALVLNYKIGTIIYEVLLCIWSILETDKAIECRRAAVMVIASLLKGLGKDTLTELKENLLPVYRTLKNLYNDPSEDSILRLHAQLALEELNDIVRNFLRPELKREKHFTIVDTPEDVVFK</sequence>
<proteinExistence type="inferred from homology"/>
<dbReference type="PANTHER" id="PTHR20959">
    <property type="entry name" value="TRANSPORT AND GOLGI ORGANIZATION PROTEIN 6 FAMILY MEMBER"/>
    <property type="match status" value="1"/>
</dbReference>
<dbReference type="Gene3D" id="1.25.10.10">
    <property type="entry name" value="Leucine-rich Repeat Variant"/>
    <property type="match status" value="1"/>
</dbReference>
<reference evidence="5" key="1">
    <citation type="submission" date="2020-11" db="EMBL/GenBank/DDBJ databases">
        <authorList>
            <person name="Whiteford S."/>
        </authorList>
    </citation>
    <scope>NUCLEOTIDE SEQUENCE</scope>
</reference>
<dbReference type="GO" id="GO:0009306">
    <property type="term" value="P:protein secretion"/>
    <property type="evidence" value="ECO:0007669"/>
    <property type="project" value="TreeGrafter"/>
</dbReference>
<dbReference type="InterPro" id="IPR016024">
    <property type="entry name" value="ARM-type_fold"/>
</dbReference>
<comment type="caution">
    <text evidence="5">The sequence shown here is derived from an EMBL/GenBank/DDBJ whole genome shotgun (WGS) entry which is preliminary data.</text>
</comment>
<dbReference type="Pfam" id="PF10363">
    <property type="entry name" value="RTP1_C1"/>
    <property type="match status" value="1"/>
</dbReference>
<evidence type="ECO:0000256" key="1">
    <source>
        <dbReference type="ARBA" id="ARBA00005724"/>
    </source>
</evidence>
<dbReference type="InterPro" id="IPR057407">
    <property type="entry name" value="HEAT_TANGO6"/>
</dbReference>
<evidence type="ECO:0000259" key="4">
    <source>
        <dbReference type="Pfam" id="PF25267"/>
    </source>
</evidence>
<dbReference type="Pfam" id="PF23565">
    <property type="entry name" value="ARM_TANGO6"/>
    <property type="match status" value="1"/>
</dbReference>